<dbReference type="PROSITE" id="PS00188">
    <property type="entry name" value="BIOTIN"/>
    <property type="match status" value="1"/>
</dbReference>
<comment type="pathway">
    <text evidence="2 9">Lipid metabolism; fatty acid biosynthesis.</text>
</comment>
<dbReference type="GO" id="GO:0006633">
    <property type="term" value="P:fatty acid biosynthetic process"/>
    <property type="evidence" value="ECO:0007669"/>
    <property type="project" value="UniProtKB-UniPathway"/>
</dbReference>
<evidence type="ECO:0000256" key="1">
    <source>
        <dbReference type="ARBA" id="ARBA00003761"/>
    </source>
</evidence>
<organism evidence="11 12">
    <name type="scientific">Cystobacter fuscus</name>
    <dbReference type="NCBI Taxonomy" id="43"/>
    <lineage>
        <taxon>Bacteria</taxon>
        <taxon>Pseudomonadati</taxon>
        <taxon>Myxococcota</taxon>
        <taxon>Myxococcia</taxon>
        <taxon>Myxococcales</taxon>
        <taxon>Cystobacterineae</taxon>
        <taxon>Archangiaceae</taxon>
        <taxon>Cystobacter</taxon>
    </lineage>
</organism>
<proteinExistence type="predicted"/>
<dbReference type="PRINTS" id="PR01071">
    <property type="entry name" value="ACOABIOTINCC"/>
</dbReference>
<evidence type="ECO:0000256" key="2">
    <source>
        <dbReference type="ARBA" id="ARBA00005194"/>
    </source>
</evidence>
<dbReference type="UniPathway" id="UPA00094"/>
<evidence type="ECO:0000256" key="5">
    <source>
        <dbReference type="ARBA" id="ARBA00022832"/>
    </source>
</evidence>
<dbReference type="InterPro" id="IPR001249">
    <property type="entry name" value="AcCoA_biotinCC"/>
</dbReference>
<keyword evidence="5 9" id="KW-0276">Fatty acid metabolism</keyword>
<evidence type="ECO:0000313" key="12">
    <source>
        <dbReference type="Proteomes" id="UP000217257"/>
    </source>
</evidence>
<evidence type="ECO:0000256" key="7">
    <source>
        <dbReference type="ARBA" id="ARBA00023160"/>
    </source>
</evidence>
<evidence type="ECO:0000256" key="4">
    <source>
        <dbReference type="ARBA" id="ARBA00022516"/>
    </source>
</evidence>
<evidence type="ECO:0000259" key="10">
    <source>
        <dbReference type="PROSITE" id="PS50968"/>
    </source>
</evidence>
<gene>
    <name evidence="11" type="ORF">CYFUS_008027</name>
</gene>
<evidence type="ECO:0000256" key="6">
    <source>
        <dbReference type="ARBA" id="ARBA00023098"/>
    </source>
</evidence>
<keyword evidence="6 9" id="KW-0443">Lipid metabolism</keyword>
<reference evidence="11 12" key="1">
    <citation type="submission" date="2017-06" db="EMBL/GenBank/DDBJ databases">
        <title>Sequencing and comparative analysis of myxobacterial genomes.</title>
        <authorList>
            <person name="Rupp O."/>
            <person name="Goesmann A."/>
            <person name="Sogaard-Andersen L."/>
        </authorList>
    </citation>
    <scope>NUCLEOTIDE SEQUENCE [LARGE SCALE GENOMIC DNA]</scope>
    <source>
        <strain evidence="11 12">DSM 52655</strain>
    </source>
</reference>
<sequence>MPAPAAAAAPAAEKSGHAVTSPFVGTFYRTPAPDQPSFVEVGSVVKKGQVLCIIEAMKLMNEIEADVAGRVAEILVENGQPVEFGQTLFRIEPV</sequence>
<dbReference type="NCBIfam" id="TIGR00531">
    <property type="entry name" value="BCCP"/>
    <property type="match status" value="1"/>
</dbReference>
<dbReference type="Proteomes" id="UP000217257">
    <property type="component" value="Chromosome"/>
</dbReference>
<dbReference type="GO" id="GO:0003989">
    <property type="term" value="F:acetyl-CoA carboxylase activity"/>
    <property type="evidence" value="ECO:0007669"/>
    <property type="project" value="InterPro"/>
</dbReference>
<dbReference type="Gene3D" id="2.40.50.100">
    <property type="match status" value="1"/>
</dbReference>
<evidence type="ECO:0000256" key="8">
    <source>
        <dbReference type="ARBA" id="ARBA00023267"/>
    </source>
</evidence>
<feature type="domain" description="Lipoyl-binding" evidence="10">
    <location>
        <begin position="16"/>
        <end position="92"/>
    </location>
</feature>
<dbReference type="PANTHER" id="PTHR45266:SF3">
    <property type="entry name" value="OXALOACETATE DECARBOXYLASE ALPHA CHAIN"/>
    <property type="match status" value="1"/>
</dbReference>
<dbReference type="InterPro" id="IPR011053">
    <property type="entry name" value="Single_hybrid_motif"/>
</dbReference>
<dbReference type="AlphaFoldDB" id="A0A250JG12"/>
<dbReference type="InterPro" id="IPR000089">
    <property type="entry name" value="Biotin_lipoyl"/>
</dbReference>
<keyword evidence="8 9" id="KW-0092">Biotin</keyword>
<comment type="function">
    <text evidence="1 9">This protein is a component of the acetyl coenzyme A carboxylase complex; first, biotin carboxylase catalyzes the carboxylation of the carrier protein and then the transcarboxylase transfers the carboxyl group to form malonyl-CoA.</text>
</comment>
<dbReference type="PROSITE" id="PS50968">
    <property type="entry name" value="BIOTINYL_LIPOYL"/>
    <property type="match status" value="1"/>
</dbReference>
<dbReference type="FunFam" id="2.40.50.100:FF:000003">
    <property type="entry name" value="Acetyl-CoA carboxylase biotin carboxyl carrier protein"/>
    <property type="match status" value="1"/>
</dbReference>
<evidence type="ECO:0000256" key="3">
    <source>
        <dbReference type="ARBA" id="ARBA00017562"/>
    </source>
</evidence>
<name>A0A250JG12_9BACT</name>
<dbReference type="EMBL" id="CP022098">
    <property type="protein sequence ID" value="ATB42548.1"/>
    <property type="molecule type" value="Genomic_DNA"/>
</dbReference>
<protein>
    <recommendedName>
        <fullName evidence="3 9">Biotin carboxyl carrier protein of acetyl-CoA carboxylase</fullName>
    </recommendedName>
</protein>
<dbReference type="CDD" id="cd06850">
    <property type="entry name" value="biotinyl_domain"/>
    <property type="match status" value="1"/>
</dbReference>
<dbReference type="InterPro" id="IPR050709">
    <property type="entry name" value="Biotin_Carboxyl_Carrier/Decarb"/>
</dbReference>
<evidence type="ECO:0000256" key="9">
    <source>
        <dbReference type="RuleBase" id="RU364072"/>
    </source>
</evidence>
<dbReference type="SUPFAM" id="SSF51230">
    <property type="entry name" value="Single hybrid motif"/>
    <property type="match status" value="1"/>
</dbReference>
<dbReference type="Pfam" id="PF00364">
    <property type="entry name" value="Biotin_lipoyl"/>
    <property type="match status" value="1"/>
</dbReference>
<dbReference type="NCBIfam" id="NF005457">
    <property type="entry name" value="PRK07051.1"/>
    <property type="match status" value="1"/>
</dbReference>
<evidence type="ECO:0000313" key="11">
    <source>
        <dbReference type="EMBL" id="ATB42548.1"/>
    </source>
</evidence>
<keyword evidence="4 9" id="KW-0444">Lipid biosynthesis</keyword>
<keyword evidence="7 9" id="KW-0275">Fatty acid biosynthesis</keyword>
<dbReference type="GO" id="GO:0009317">
    <property type="term" value="C:acetyl-CoA carboxylase complex"/>
    <property type="evidence" value="ECO:0007669"/>
    <property type="project" value="InterPro"/>
</dbReference>
<dbReference type="InterPro" id="IPR001882">
    <property type="entry name" value="Biotin_BS"/>
</dbReference>
<dbReference type="KEGG" id="cfus:CYFUS_008027"/>
<accession>A0A250JG12</accession>
<dbReference type="PANTHER" id="PTHR45266">
    <property type="entry name" value="OXALOACETATE DECARBOXYLASE ALPHA CHAIN"/>
    <property type="match status" value="1"/>
</dbReference>